<dbReference type="STRING" id="1227481.C467_08175"/>
<name>M0F923_9EURY</name>
<feature type="transmembrane region" description="Helical" evidence="1">
    <location>
        <begin position="129"/>
        <end position="157"/>
    </location>
</feature>
<sequence>MALPTAELAIGLLVVWTATAFVPFVPSGVLAALTVVGYAYTTGFAEPGLPVLIALVLVSLLASAVDLLSGMVSGRLGGASTRTVVVGTLVGVVLLVPLGPIGLVVGLCGTVFLAALYENGDEPRAAARQAAYAAVGVLASAFVQAILLGGVAVAFALSVL</sequence>
<feature type="transmembrane region" description="Helical" evidence="1">
    <location>
        <begin position="47"/>
        <end position="72"/>
    </location>
</feature>
<keyword evidence="1" id="KW-0472">Membrane</keyword>
<dbReference type="EMBL" id="AOJO01000037">
    <property type="protein sequence ID" value="ELZ56450.1"/>
    <property type="molecule type" value="Genomic_DNA"/>
</dbReference>
<proteinExistence type="predicted"/>
<reference evidence="2 3" key="1">
    <citation type="journal article" date="2014" name="PLoS Genet.">
        <title>Phylogenetically driven sequencing of extremely halophilic archaea reveals strategies for static and dynamic osmo-response.</title>
        <authorList>
            <person name="Becker E.A."/>
            <person name="Seitzer P.M."/>
            <person name="Tritt A."/>
            <person name="Larsen D."/>
            <person name="Krusor M."/>
            <person name="Yao A.I."/>
            <person name="Wu D."/>
            <person name="Madern D."/>
            <person name="Eisen J.A."/>
            <person name="Darling A.E."/>
            <person name="Facciotti M.T."/>
        </authorList>
    </citation>
    <scope>NUCLEOTIDE SEQUENCE [LARGE SCALE GENOMIC DNA]</scope>
    <source>
        <strain evidence="2 3">ATCC 700873</strain>
    </source>
</reference>
<dbReference type="AlphaFoldDB" id="M0F923"/>
<gene>
    <name evidence="2" type="ORF">C467_08175</name>
</gene>
<accession>M0F923</accession>
<dbReference type="Proteomes" id="UP000011689">
    <property type="component" value="Unassembled WGS sequence"/>
</dbReference>
<organism evidence="2 3">
    <name type="scientific">Halorubrum hochstenium ATCC 700873</name>
    <dbReference type="NCBI Taxonomy" id="1227481"/>
    <lineage>
        <taxon>Archaea</taxon>
        <taxon>Methanobacteriati</taxon>
        <taxon>Methanobacteriota</taxon>
        <taxon>Stenosarchaea group</taxon>
        <taxon>Halobacteria</taxon>
        <taxon>Halobacteriales</taxon>
        <taxon>Haloferacaceae</taxon>
        <taxon>Halorubrum</taxon>
    </lineage>
</organism>
<evidence type="ECO:0008006" key="4">
    <source>
        <dbReference type="Google" id="ProtNLM"/>
    </source>
</evidence>
<dbReference type="GeneID" id="72713941"/>
<dbReference type="InterPro" id="IPR007403">
    <property type="entry name" value="DUF456"/>
</dbReference>
<evidence type="ECO:0000256" key="1">
    <source>
        <dbReference type="SAM" id="Phobius"/>
    </source>
</evidence>
<dbReference type="PATRIC" id="fig|1227481.4.peg.1622"/>
<comment type="caution">
    <text evidence="2">The sequence shown here is derived from an EMBL/GenBank/DDBJ whole genome shotgun (WGS) entry which is preliminary data.</text>
</comment>
<feature type="transmembrane region" description="Helical" evidence="1">
    <location>
        <begin position="84"/>
        <end position="117"/>
    </location>
</feature>
<protein>
    <recommendedName>
        <fullName evidence="4">DUF456 domain-containing protein</fullName>
    </recommendedName>
</protein>
<keyword evidence="3" id="KW-1185">Reference proteome</keyword>
<dbReference type="RefSeq" id="WP_008583913.1">
    <property type="nucleotide sequence ID" value="NZ_AOJO01000037.1"/>
</dbReference>
<evidence type="ECO:0000313" key="2">
    <source>
        <dbReference type="EMBL" id="ELZ56450.1"/>
    </source>
</evidence>
<dbReference type="Pfam" id="PF04306">
    <property type="entry name" value="DUF456"/>
    <property type="match status" value="1"/>
</dbReference>
<keyword evidence="1" id="KW-0812">Transmembrane</keyword>
<keyword evidence="1" id="KW-1133">Transmembrane helix</keyword>
<evidence type="ECO:0000313" key="3">
    <source>
        <dbReference type="Proteomes" id="UP000011689"/>
    </source>
</evidence>
<dbReference type="OrthoDB" id="331453at2157"/>